<comment type="caution">
    <text evidence="5">The sequence shown here is derived from an EMBL/GenBank/DDBJ whole genome shotgun (WGS) entry which is preliminary data.</text>
</comment>
<feature type="domain" description="HTH marR-type" evidence="4">
    <location>
        <begin position="1"/>
        <end position="131"/>
    </location>
</feature>
<dbReference type="PROSITE" id="PS01117">
    <property type="entry name" value="HTH_MARR_1"/>
    <property type="match status" value="1"/>
</dbReference>
<dbReference type="GO" id="GO:0003677">
    <property type="term" value="F:DNA binding"/>
    <property type="evidence" value="ECO:0007669"/>
    <property type="project" value="UniProtKB-KW"/>
</dbReference>
<dbReference type="Gene3D" id="1.10.10.10">
    <property type="entry name" value="Winged helix-like DNA-binding domain superfamily/Winged helix DNA-binding domain"/>
    <property type="match status" value="1"/>
</dbReference>
<dbReference type="PANTHER" id="PTHR42756">
    <property type="entry name" value="TRANSCRIPTIONAL REGULATOR, MARR"/>
    <property type="match status" value="1"/>
</dbReference>
<evidence type="ECO:0000313" key="5">
    <source>
        <dbReference type="EMBL" id="MBU3805079.1"/>
    </source>
</evidence>
<dbReference type="GO" id="GO:0003700">
    <property type="term" value="F:DNA-binding transcription factor activity"/>
    <property type="evidence" value="ECO:0007669"/>
    <property type="project" value="InterPro"/>
</dbReference>
<dbReference type="SUPFAM" id="SSF46785">
    <property type="entry name" value="Winged helix' DNA-binding domain"/>
    <property type="match status" value="1"/>
</dbReference>
<dbReference type="InterPro" id="IPR036390">
    <property type="entry name" value="WH_DNA-bd_sf"/>
</dbReference>
<dbReference type="PANTHER" id="PTHR42756:SF1">
    <property type="entry name" value="TRANSCRIPTIONAL REPRESSOR OF EMRAB OPERON"/>
    <property type="match status" value="1"/>
</dbReference>
<evidence type="ECO:0000313" key="6">
    <source>
        <dbReference type="Proteomes" id="UP000824229"/>
    </source>
</evidence>
<accession>A0A9E2KDT8</accession>
<proteinExistence type="predicted"/>
<dbReference type="EMBL" id="JAHLFQ010000237">
    <property type="protein sequence ID" value="MBU3805079.1"/>
    <property type="molecule type" value="Genomic_DNA"/>
</dbReference>
<keyword evidence="1" id="KW-0805">Transcription regulation</keyword>
<gene>
    <name evidence="5" type="ORF">H9872_10035</name>
</gene>
<organism evidence="5 6">
    <name type="scientific">Candidatus Cellulosilyticum pullistercoris</name>
    <dbReference type="NCBI Taxonomy" id="2838521"/>
    <lineage>
        <taxon>Bacteria</taxon>
        <taxon>Bacillati</taxon>
        <taxon>Bacillota</taxon>
        <taxon>Clostridia</taxon>
        <taxon>Lachnospirales</taxon>
        <taxon>Cellulosilyticaceae</taxon>
        <taxon>Cellulosilyticum</taxon>
    </lineage>
</organism>
<dbReference type="Pfam" id="PF01047">
    <property type="entry name" value="MarR"/>
    <property type="match status" value="1"/>
</dbReference>
<evidence type="ECO:0000256" key="1">
    <source>
        <dbReference type="ARBA" id="ARBA00023015"/>
    </source>
</evidence>
<evidence type="ECO:0000259" key="4">
    <source>
        <dbReference type="PROSITE" id="PS50995"/>
    </source>
</evidence>
<dbReference type="InterPro" id="IPR023187">
    <property type="entry name" value="Tscrpt_reg_MarR-type_CS"/>
</dbReference>
<dbReference type="InterPro" id="IPR036388">
    <property type="entry name" value="WH-like_DNA-bd_sf"/>
</dbReference>
<dbReference type="Proteomes" id="UP000824229">
    <property type="component" value="Unassembled WGS sequence"/>
</dbReference>
<reference evidence="5" key="2">
    <citation type="submission" date="2021-04" db="EMBL/GenBank/DDBJ databases">
        <authorList>
            <person name="Gilroy R."/>
        </authorList>
    </citation>
    <scope>NUCLEOTIDE SEQUENCE</scope>
    <source>
        <strain evidence="5">B5-657</strain>
    </source>
</reference>
<keyword evidence="3" id="KW-0804">Transcription</keyword>
<evidence type="ECO:0000256" key="3">
    <source>
        <dbReference type="ARBA" id="ARBA00023163"/>
    </source>
</evidence>
<sequence>MEKIEKHELLALMEKCGHFLYHRRGGKRGQGKILKILLTEGEITQKELQERLGIQSGSMSEIVLKLEGNGLICRAKDEADKRKIKLKITEEGKRFFEEKHKTKIEQEKKLFNALTKEEQVQLKVLLTKLFDDWESNFEKVSFEHERKCCKKHAD</sequence>
<evidence type="ECO:0000256" key="2">
    <source>
        <dbReference type="ARBA" id="ARBA00023125"/>
    </source>
</evidence>
<name>A0A9E2KDT8_9FIRM</name>
<dbReference type="AlphaFoldDB" id="A0A9E2KDT8"/>
<dbReference type="PROSITE" id="PS50995">
    <property type="entry name" value="HTH_MARR_2"/>
    <property type="match status" value="1"/>
</dbReference>
<reference evidence="5" key="1">
    <citation type="journal article" date="2021" name="PeerJ">
        <title>Extensive microbial diversity within the chicken gut microbiome revealed by metagenomics and culture.</title>
        <authorList>
            <person name="Gilroy R."/>
            <person name="Ravi A."/>
            <person name="Getino M."/>
            <person name="Pursley I."/>
            <person name="Horton D.L."/>
            <person name="Alikhan N.F."/>
            <person name="Baker D."/>
            <person name="Gharbi K."/>
            <person name="Hall N."/>
            <person name="Watson M."/>
            <person name="Adriaenssens E.M."/>
            <person name="Foster-Nyarko E."/>
            <person name="Jarju S."/>
            <person name="Secka A."/>
            <person name="Antonio M."/>
            <person name="Oren A."/>
            <person name="Chaudhuri R.R."/>
            <person name="La Ragione R."/>
            <person name="Hildebrand F."/>
            <person name="Pallen M.J."/>
        </authorList>
    </citation>
    <scope>NUCLEOTIDE SEQUENCE</scope>
    <source>
        <strain evidence="5">B5-657</strain>
    </source>
</reference>
<protein>
    <submittedName>
        <fullName evidence="5">MarR family transcriptional regulator</fullName>
    </submittedName>
</protein>
<dbReference type="PRINTS" id="PR00598">
    <property type="entry name" value="HTHMARR"/>
</dbReference>
<dbReference type="SMART" id="SM00347">
    <property type="entry name" value="HTH_MARR"/>
    <property type="match status" value="1"/>
</dbReference>
<dbReference type="InterPro" id="IPR000835">
    <property type="entry name" value="HTH_MarR-typ"/>
</dbReference>
<keyword evidence="2" id="KW-0238">DNA-binding</keyword>